<evidence type="ECO:0000313" key="3">
    <source>
        <dbReference type="Proteomes" id="UP000007721"/>
    </source>
</evidence>
<name>B9M4G0_GEODF</name>
<dbReference type="Proteomes" id="UP000007721">
    <property type="component" value="Chromosome"/>
</dbReference>
<reference evidence="2 3" key="1">
    <citation type="submission" date="2009-01" db="EMBL/GenBank/DDBJ databases">
        <title>Complete sequence of Geobacter sp. FRC-32.</title>
        <authorList>
            <consortium name="US DOE Joint Genome Institute"/>
            <person name="Lucas S."/>
            <person name="Copeland A."/>
            <person name="Lapidus A."/>
            <person name="Glavina del Rio T."/>
            <person name="Dalin E."/>
            <person name="Tice H."/>
            <person name="Bruce D."/>
            <person name="Goodwin L."/>
            <person name="Pitluck S."/>
            <person name="Saunders E."/>
            <person name="Brettin T."/>
            <person name="Detter J.C."/>
            <person name="Han C."/>
            <person name="Larimer F."/>
            <person name="Land M."/>
            <person name="Hauser L."/>
            <person name="Kyrpides N."/>
            <person name="Ovchinnikova G."/>
            <person name="Kostka J."/>
            <person name="Richardson P."/>
        </authorList>
    </citation>
    <scope>NUCLEOTIDE SEQUENCE [LARGE SCALE GENOMIC DNA]</scope>
    <source>
        <strain evidence="3">DSM 22248 / JCM 15807 / FRC-32</strain>
    </source>
</reference>
<dbReference type="AlphaFoldDB" id="B9M4G0"/>
<keyword evidence="1" id="KW-0732">Signal</keyword>
<keyword evidence="3" id="KW-1185">Reference proteome</keyword>
<proteinExistence type="predicted"/>
<organism evidence="2 3">
    <name type="scientific">Geotalea daltonii (strain DSM 22248 / JCM 15807 / FRC-32)</name>
    <name type="common">Geobacter daltonii</name>
    <dbReference type="NCBI Taxonomy" id="316067"/>
    <lineage>
        <taxon>Bacteria</taxon>
        <taxon>Pseudomonadati</taxon>
        <taxon>Thermodesulfobacteriota</taxon>
        <taxon>Desulfuromonadia</taxon>
        <taxon>Geobacterales</taxon>
        <taxon>Geobacteraceae</taxon>
        <taxon>Geotalea</taxon>
    </lineage>
</organism>
<dbReference type="OrthoDB" id="9844546at2"/>
<dbReference type="EMBL" id="CP001390">
    <property type="protein sequence ID" value="ACM19686.1"/>
    <property type="molecule type" value="Genomic_DNA"/>
</dbReference>
<protein>
    <submittedName>
        <fullName evidence="2">Uncharacterized protein</fullName>
    </submittedName>
</protein>
<feature type="chain" id="PRO_5002886502" evidence="1">
    <location>
        <begin position="29"/>
        <end position="116"/>
    </location>
</feature>
<sequence>MLNKILQITTVTTATFLLLNLGTTLANAAEPEAAKQLIQVEKKELRISDDGNAIVDQNGREVARFANGIQMKQTGGTNLKLQGCMCCTPECIAYDQNGKCIKTYSSCTWDFDCSCK</sequence>
<accession>B9M4G0</accession>
<evidence type="ECO:0000313" key="2">
    <source>
        <dbReference type="EMBL" id="ACM19686.1"/>
    </source>
</evidence>
<dbReference type="RefSeq" id="WP_012646415.1">
    <property type="nucleotide sequence ID" value="NC_011979.1"/>
</dbReference>
<dbReference type="STRING" id="316067.Geob_1326"/>
<dbReference type="HOGENOM" id="CLU_2093332_0_0_7"/>
<dbReference type="KEGG" id="geo:Geob_1326"/>
<dbReference type="eggNOG" id="ENOG50340QX">
    <property type="taxonomic scope" value="Bacteria"/>
</dbReference>
<gene>
    <name evidence="2" type="ordered locus">Geob_1326</name>
</gene>
<evidence type="ECO:0000256" key="1">
    <source>
        <dbReference type="SAM" id="SignalP"/>
    </source>
</evidence>
<feature type="signal peptide" evidence="1">
    <location>
        <begin position="1"/>
        <end position="28"/>
    </location>
</feature>